<dbReference type="Gene3D" id="3.30.420.10">
    <property type="entry name" value="Ribonuclease H-like superfamily/Ribonuclease H"/>
    <property type="match status" value="1"/>
</dbReference>
<keyword evidence="3" id="KW-1185">Reference proteome</keyword>
<dbReference type="EMBL" id="VEPZ02001641">
    <property type="protein sequence ID" value="KAE8664901.1"/>
    <property type="molecule type" value="Genomic_DNA"/>
</dbReference>
<dbReference type="InterPro" id="IPR053151">
    <property type="entry name" value="RNase_H-like"/>
</dbReference>
<reference evidence="2" key="1">
    <citation type="submission" date="2019-09" db="EMBL/GenBank/DDBJ databases">
        <title>Draft genome information of white flower Hibiscus syriacus.</title>
        <authorList>
            <person name="Kim Y.-M."/>
        </authorList>
    </citation>
    <scope>NUCLEOTIDE SEQUENCE [LARGE SCALE GENOMIC DNA]</scope>
    <source>
        <strain evidence="2">YM2019G1</strain>
    </source>
</reference>
<dbReference type="PANTHER" id="PTHR47723">
    <property type="entry name" value="OS05G0353850 PROTEIN"/>
    <property type="match status" value="1"/>
</dbReference>
<dbReference type="InterPro" id="IPR002156">
    <property type="entry name" value="RNaseH_domain"/>
</dbReference>
<dbReference type="InterPro" id="IPR036397">
    <property type="entry name" value="RNaseH_sf"/>
</dbReference>
<gene>
    <name evidence="2" type="ORF">F3Y22_tig00112738pilonHSYRG00878</name>
</gene>
<protein>
    <recommendedName>
        <fullName evidence="1">RNase H type-1 domain-containing protein</fullName>
    </recommendedName>
</protein>
<comment type="caution">
    <text evidence="2">The sequence shown here is derived from an EMBL/GenBank/DDBJ whole genome shotgun (WGS) entry which is preliminary data.</text>
</comment>
<dbReference type="GO" id="GO:0004523">
    <property type="term" value="F:RNA-DNA hybrid ribonuclease activity"/>
    <property type="evidence" value="ECO:0007669"/>
    <property type="project" value="InterPro"/>
</dbReference>
<dbReference type="AlphaFoldDB" id="A0A6A2WUY8"/>
<dbReference type="Pfam" id="PF13456">
    <property type="entry name" value="RVT_3"/>
    <property type="match status" value="1"/>
</dbReference>
<proteinExistence type="predicted"/>
<evidence type="ECO:0000313" key="2">
    <source>
        <dbReference type="EMBL" id="KAE8664901.1"/>
    </source>
</evidence>
<dbReference type="GO" id="GO:0003676">
    <property type="term" value="F:nucleic acid binding"/>
    <property type="evidence" value="ECO:0007669"/>
    <property type="project" value="InterPro"/>
</dbReference>
<evidence type="ECO:0000259" key="1">
    <source>
        <dbReference type="Pfam" id="PF13456"/>
    </source>
</evidence>
<dbReference type="CDD" id="cd06222">
    <property type="entry name" value="RNase_H_like"/>
    <property type="match status" value="1"/>
</dbReference>
<dbReference type="InterPro" id="IPR044730">
    <property type="entry name" value="RNase_H-like_dom_plant"/>
</dbReference>
<feature type="domain" description="RNase H type-1" evidence="1">
    <location>
        <begin position="2"/>
        <end position="98"/>
    </location>
</feature>
<organism evidence="2 3">
    <name type="scientific">Hibiscus syriacus</name>
    <name type="common">Rose of Sharon</name>
    <dbReference type="NCBI Taxonomy" id="106335"/>
    <lineage>
        <taxon>Eukaryota</taxon>
        <taxon>Viridiplantae</taxon>
        <taxon>Streptophyta</taxon>
        <taxon>Embryophyta</taxon>
        <taxon>Tracheophyta</taxon>
        <taxon>Spermatophyta</taxon>
        <taxon>Magnoliopsida</taxon>
        <taxon>eudicotyledons</taxon>
        <taxon>Gunneridae</taxon>
        <taxon>Pentapetalae</taxon>
        <taxon>rosids</taxon>
        <taxon>malvids</taxon>
        <taxon>Malvales</taxon>
        <taxon>Malvaceae</taxon>
        <taxon>Malvoideae</taxon>
        <taxon>Hibiscus</taxon>
    </lineage>
</organism>
<dbReference type="PANTHER" id="PTHR47723:SF13">
    <property type="entry name" value="PUTATIVE-RELATED"/>
    <property type="match status" value="1"/>
</dbReference>
<dbReference type="Proteomes" id="UP000436088">
    <property type="component" value="Unassembled WGS sequence"/>
</dbReference>
<name>A0A6A2WUY8_HIBSY</name>
<accession>A0A6A2WUY8</accession>
<evidence type="ECO:0000313" key="3">
    <source>
        <dbReference type="Proteomes" id="UP000436088"/>
    </source>
</evidence>
<sequence length="128" mass="14648">MGHRMLWFTKKIEFCNIVEADLWGDIVGLQSTWRLGIRQIQVEIDNNGAVKLILEKSSSGKSLTILQHMDAMLACEWNVQLKHILRDSNRVADVLVEHVWKLPVGLHEFTQHPAEIVRKIRSGDPELG</sequence>